<evidence type="ECO:0000256" key="5">
    <source>
        <dbReference type="PIRNR" id="PIRNR038471"/>
    </source>
</evidence>
<evidence type="ECO:0000256" key="4">
    <source>
        <dbReference type="ARBA" id="ARBA00032089"/>
    </source>
</evidence>
<dbReference type="Gene3D" id="2.40.10.350">
    <property type="entry name" value="Rod shape-determining protein MreC, domain 2"/>
    <property type="match status" value="1"/>
</dbReference>
<dbReference type="PIRSF" id="PIRSF038471">
    <property type="entry name" value="MreC"/>
    <property type="match status" value="1"/>
</dbReference>
<name>A0ABT4T7R8_9ACTN</name>
<keyword evidence="3 5" id="KW-0133">Cell shape</keyword>
<evidence type="ECO:0000256" key="6">
    <source>
        <dbReference type="SAM" id="Coils"/>
    </source>
</evidence>
<dbReference type="InterPro" id="IPR042175">
    <property type="entry name" value="Cell/Rod_MreC_2"/>
</dbReference>
<evidence type="ECO:0000256" key="3">
    <source>
        <dbReference type="ARBA" id="ARBA00022960"/>
    </source>
</evidence>
<evidence type="ECO:0000313" key="8">
    <source>
        <dbReference type="EMBL" id="MDA0645375.1"/>
    </source>
</evidence>
<feature type="coiled-coil region" evidence="6">
    <location>
        <begin position="69"/>
        <end position="96"/>
    </location>
</feature>
<dbReference type="PANTHER" id="PTHR34138:SF1">
    <property type="entry name" value="CELL SHAPE-DETERMINING PROTEIN MREC"/>
    <property type="match status" value="1"/>
</dbReference>
<organism evidence="8 9">
    <name type="scientific">Nonomuraea ferruginea</name>
    <dbReference type="NCBI Taxonomy" id="46174"/>
    <lineage>
        <taxon>Bacteria</taxon>
        <taxon>Bacillati</taxon>
        <taxon>Actinomycetota</taxon>
        <taxon>Actinomycetes</taxon>
        <taxon>Streptosporangiales</taxon>
        <taxon>Streptosporangiaceae</taxon>
        <taxon>Nonomuraea</taxon>
    </lineage>
</organism>
<dbReference type="InterPro" id="IPR007221">
    <property type="entry name" value="MreC"/>
</dbReference>
<dbReference type="RefSeq" id="WP_271279040.1">
    <property type="nucleotide sequence ID" value="NZ_BAABFD010000035.1"/>
</dbReference>
<comment type="caution">
    <text evidence="8">The sequence shown here is derived from an EMBL/GenBank/DDBJ whole genome shotgun (WGS) entry which is preliminary data.</text>
</comment>
<sequence>MRDSRQARLILGTLLAAALVILTVDHRAGESSPLEPLRAAGSWVFGTAEQAGATVFGPVTGFVEALAGAPAAQESIARLRRENARLRADLAAGKVDTMRSAELKRMLGLASFGGYKVVPANVIARRGQPGFEEAVELDAGTDDGVRADMTVINGDGLVGRVVHASPRTSSVVLLSDPASAAGARLEQGREIGVVHGVGEHGRLLRFQLLDATAPVLRGSRLVSFGSHRGAPYVPGVPIGVVERVEPASGELTRTAYARPYADMTALDVVGVVVQPPARDPRDAVLPRREGTR</sequence>
<dbReference type="Proteomes" id="UP001212498">
    <property type="component" value="Unassembled WGS sequence"/>
</dbReference>
<reference evidence="8 9" key="1">
    <citation type="submission" date="2022-11" db="EMBL/GenBank/DDBJ databases">
        <title>Nonomuraea corallina sp. nov., a new species of the genus Nonomuraea isolated from sea side sediment in Thai sea.</title>
        <authorList>
            <person name="Ngamcharungchit C."/>
            <person name="Matsumoto A."/>
            <person name="Suriyachadkun C."/>
            <person name="Panbangred W."/>
            <person name="Inahashi Y."/>
            <person name="Intra B."/>
        </authorList>
    </citation>
    <scope>NUCLEOTIDE SEQUENCE [LARGE SCALE GENOMIC DNA]</scope>
    <source>
        <strain evidence="8 9">DSM 43553</strain>
    </source>
</reference>
<protein>
    <recommendedName>
        <fullName evidence="2 5">Cell shape-determining protein MreC</fullName>
    </recommendedName>
    <alternativeName>
        <fullName evidence="4 5">Cell shape protein MreC</fullName>
    </alternativeName>
</protein>
<evidence type="ECO:0000256" key="2">
    <source>
        <dbReference type="ARBA" id="ARBA00013855"/>
    </source>
</evidence>
<evidence type="ECO:0000313" key="9">
    <source>
        <dbReference type="Proteomes" id="UP001212498"/>
    </source>
</evidence>
<evidence type="ECO:0000259" key="7">
    <source>
        <dbReference type="Pfam" id="PF04085"/>
    </source>
</evidence>
<feature type="domain" description="Rod shape-determining protein MreC beta-barrel core" evidence="7">
    <location>
        <begin position="122"/>
        <end position="272"/>
    </location>
</feature>
<dbReference type="EMBL" id="JAPNUD010000135">
    <property type="protein sequence ID" value="MDA0645375.1"/>
    <property type="molecule type" value="Genomic_DNA"/>
</dbReference>
<dbReference type="Gene3D" id="2.40.10.340">
    <property type="entry name" value="Rod shape-determining protein MreC, domain 1"/>
    <property type="match status" value="1"/>
</dbReference>
<comment type="function">
    <text evidence="5">Involved in formation and maintenance of cell shape.</text>
</comment>
<evidence type="ECO:0000256" key="1">
    <source>
        <dbReference type="ARBA" id="ARBA00009369"/>
    </source>
</evidence>
<dbReference type="PANTHER" id="PTHR34138">
    <property type="entry name" value="CELL SHAPE-DETERMINING PROTEIN MREC"/>
    <property type="match status" value="1"/>
</dbReference>
<keyword evidence="6" id="KW-0175">Coiled coil</keyword>
<proteinExistence type="inferred from homology"/>
<comment type="similarity">
    <text evidence="1 5">Belongs to the MreC family.</text>
</comment>
<dbReference type="InterPro" id="IPR055342">
    <property type="entry name" value="MreC_beta-barrel_core"/>
</dbReference>
<accession>A0ABT4T7R8</accession>
<dbReference type="InterPro" id="IPR042177">
    <property type="entry name" value="Cell/Rod_1"/>
</dbReference>
<dbReference type="Pfam" id="PF04085">
    <property type="entry name" value="MreC"/>
    <property type="match status" value="1"/>
</dbReference>
<keyword evidence="9" id="KW-1185">Reference proteome</keyword>
<gene>
    <name evidence="8" type="ORF">OUY24_32525</name>
</gene>